<dbReference type="AlphaFoldDB" id="A0A1H3MP46"/>
<dbReference type="Proteomes" id="UP000198891">
    <property type="component" value="Unassembled WGS sequence"/>
</dbReference>
<dbReference type="SUPFAM" id="SSF46894">
    <property type="entry name" value="C-terminal effector domain of the bipartite response regulators"/>
    <property type="match status" value="1"/>
</dbReference>
<dbReference type="GO" id="GO:0003677">
    <property type="term" value="F:DNA binding"/>
    <property type="evidence" value="ECO:0007669"/>
    <property type="project" value="UniProtKB-KW"/>
</dbReference>
<feature type="domain" description="HTH luxR-type" evidence="2">
    <location>
        <begin position="789"/>
        <end position="854"/>
    </location>
</feature>
<dbReference type="InterPro" id="IPR039420">
    <property type="entry name" value="WalR-like"/>
</dbReference>
<dbReference type="SMART" id="SM00421">
    <property type="entry name" value="HTH_LUXR"/>
    <property type="match status" value="1"/>
</dbReference>
<dbReference type="CDD" id="cd06170">
    <property type="entry name" value="LuxR_C_like"/>
    <property type="match status" value="1"/>
</dbReference>
<dbReference type="OrthoDB" id="3178268at2"/>
<evidence type="ECO:0000259" key="2">
    <source>
        <dbReference type="PROSITE" id="PS50043"/>
    </source>
</evidence>
<dbReference type="Gene3D" id="1.25.40.10">
    <property type="entry name" value="Tetratricopeptide repeat domain"/>
    <property type="match status" value="1"/>
</dbReference>
<gene>
    <name evidence="3" type="ORF">SAMN05216554_1503</name>
</gene>
<dbReference type="InterPro" id="IPR016032">
    <property type="entry name" value="Sig_transdc_resp-reg_C-effctor"/>
</dbReference>
<evidence type="ECO:0000313" key="4">
    <source>
        <dbReference type="Proteomes" id="UP000198891"/>
    </source>
</evidence>
<dbReference type="SUPFAM" id="SSF52540">
    <property type="entry name" value="P-loop containing nucleoside triphosphate hydrolases"/>
    <property type="match status" value="1"/>
</dbReference>
<evidence type="ECO:0000256" key="1">
    <source>
        <dbReference type="ARBA" id="ARBA00023125"/>
    </source>
</evidence>
<organism evidence="3 4">
    <name type="scientific">Herbiconiux ginsengi</name>
    <dbReference type="NCBI Taxonomy" id="381665"/>
    <lineage>
        <taxon>Bacteria</taxon>
        <taxon>Bacillati</taxon>
        <taxon>Actinomycetota</taxon>
        <taxon>Actinomycetes</taxon>
        <taxon>Micrococcales</taxon>
        <taxon>Microbacteriaceae</taxon>
        <taxon>Herbiconiux</taxon>
    </lineage>
</organism>
<dbReference type="Pfam" id="PF00196">
    <property type="entry name" value="GerE"/>
    <property type="match status" value="1"/>
</dbReference>
<dbReference type="GO" id="GO:0006355">
    <property type="term" value="P:regulation of DNA-templated transcription"/>
    <property type="evidence" value="ECO:0007669"/>
    <property type="project" value="InterPro"/>
</dbReference>
<dbReference type="InterPro" id="IPR036388">
    <property type="entry name" value="WH-like_DNA-bd_sf"/>
</dbReference>
<keyword evidence="1" id="KW-0238">DNA-binding</keyword>
<evidence type="ECO:0000313" key="3">
    <source>
        <dbReference type="EMBL" id="SDY78270.1"/>
    </source>
</evidence>
<dbReference type="InterPro" id="IPR011990">
    <property type="entry name" value="TPR-like_helical_dom_sf"/>
</dbReference>
<dbReference type="PANTHER" id="PTHR43214">
    <property type="entry name" value="TWO-COMPONENT RESPONSE REGULATOR"/>
    <property type="match status" value="1"/>
</dbReference>
<reference evidence="3 4" key="1">
    <citation type="submission" date="2016-10" db="EMBL/GenBank/DDBJ databases">
        <authorList>
            <person name="de Groot N.N."/>
        </authorList>
    </citation>
    <scope>NUCLEOTIDE SEQUENCE [LARGE SCALE GENOMIC DNA]</scope>
    <source>
        <strain evidence="3 4">CGMCC 4.3491</strain>
    </source>
</reference>
<dbReference type="STRING" id="381665.SAMN05216554_1503"/>
<dbReference type="EMBL" id="FNPZ01000001">
    <property type="protein sequence ID" value="SDY78270.1"/>
    <property type="molecule type" value="Genomic_DNA"/>
</dbReference>
<dbReference type="SUPFAM" id="SSF48452">
    <property type="entry name" value="TPR-like"/>
    <property type="match status" value="1"/>
</dbReference>
<dbReference type="Pfam" id="PF25873">
    <property type="entry name" value="WHD_MalT"/>
    <property type="match status" value="1"/>
</dbReference>
<dbReference type="InterPro" id="IPR059106">
    <property type="entry name" value="WHD_MalT"/>
</dbReference>
<name>A0A1H3MP46_9MICO</name>
<dbReference type="PANTHER" id="PTHR43214:SF43">
    <property type="entry name" value="TWO-COMPONENT RESPONSE REGULATOR"/>
    <property type="match status" value="1"/>
</dbReference>
<keyword evidence="4" id="KW-1185">Reference proteome</keyword>
<dbReference type="InterPro" id="IPR027417">
    <property type="entry name" value="P-loop_NTPase"/>
</dbReference>
<dbReference type="PROSITE" id="PS50043">
    <property type="entry name" value="HTH_LUXR_2"/>
    <property type="match status" value="1"/>
</dbReference>
<proteinExistence type="predicted"/>
<protein>
    <submittedName>
        <fullName evidence="3">ATP-, maltotriose-and DNA-dependent transcriptional regulator MalT</fullName>
    </submittedName>
</protein>
<dbReference type="Gene3D" id="3.40.50.300">
    <property type="entry name" value="P-loop containing nucleotide triphosphate hydrolases"/>
    <property type="match status" value="1"/>
</dbReference>
<dbReference type="Gene3D" id="1.10.10.10">
    <property type="entry name" value="Winged helix-like DNA-binding domain superfamily/Winged helix DNA-binding domain"/>
    <property type="match status" value="1"/>
</dbReference>
<sequence length="862" mass="93407">MSFVPGAEFAFLPRLPASIVSRPRLLQRLAEYDGHPLLIVRGPGGSGKTTLLASWALQQPGPGVWVTVDASSRSRVAFWQRVVAAIVTAGLPPDGAPLRETVVTFESTPSLRTMLLRGFTALPETITVVLDDYDEVTDTEVHDDIHWLLRSGAKLRIAIGTRVAGALEDLEHVARVDTGIVLAPELPLSQEEVAQAADALGVADTAAVPEILAAFGGWALPTRAALLELALGRATSVNDAVARVERSGGFVLDPSDADYEAFLLRCSVARRLTQALAVELGGSDAERLLARAERDGLGTWSTQTEPEFVLNPFFRQQLEATLVTRLPDEVPVLRATYARDRADHGDPLEATRQYAAIGDLGQIVVLVRRFFNDLLLTHVEEFVKILRAVDQAELSRHPELLVMIMLRTYAKPGEPRLSLLHMASLAISAARARLGRGKPVDRISILLAILGAQRAAGHYDPALKTAAQLASTLAVLDRPSQEALAGMLPSAWVQLATTFFYAGDLTRAAELLHVAARVAEERDRAWNTVHAASMQTLVLAVGGDMTATRSALEKAEAVRRPQGWRGTYSSAGHHLGASYLALERFDTAAARRELAELARHELTIEHWALIANLRAIAALVAGTPNLGLTTLDRDLAAHAGRPPTSRAVSAMLAATRTDLLIADHQLRRAAGAASRERPYPSTHLARARLELFTGGFHRAAGTAARVAWSENPHPRAKAEAMLIVASASHRLGNTADAVEALERALELLDAFELRRPLIGIPRSDLEALLERLGINRSGFLSGVPDVFPEPTDDWTLTRAQIRVLKALEHTGRIDELAATLHVSTNTVKSHLTNIYRKLGVRSRPEALATARIHGILRDDSER</sequence>
<accession>A0A1H3MP46</accession>
<dbReference type="InterPro" id="IPR000792">
    <property type="entry name" value="Tscrpt_reg_LuxR_C"/>
</dbReference>